<comment type="caution">
    <text evidence="1">The sequence shown here is derived from an EMBL/GenBank/DDBJ whole genome shotgun (WGS) entry which is preliminary data.</text>
</comment>
<name>A0ABW7EFM1_9BURK</name>
<dbReference type="Proteomes" id="UP001606300">
    <property type="component" value="Unassembled WGS sequence"/>
</dbReference>
<keyword evidence="2" id="KW-1185">Reference proteome</keyword>
<reference evidence="1 2" key="1">
    <citation type="submission" date="2024-09" db="EMBL/GenBank/DDBJ databases">
        <title>Novel species of the genus Pelomonas and Roseateles isolated from streams.</title>
        <authorList>
            <person name="Lu H."/>
        </authorList>
    </citation>
    <scope>NUCLEOTIDE SEQUENCE [LARGE SCALE GENOMIC DNA]</scope>
    <source>
        <strain evidence="1 2">DC23W</strain>
    </source>
</reference>
<gene>
    <name evidence="1" type="ORF">ACG02S_00030</name>
</gene>
<sequence>MAGALDIDTSRIGQIDGLPLVDAMRSLEQAAGQPVALMIGEAQPTLTSEAGIGTASIVRSAAIETG</sequence>
<protein>
    <submittedName>
        <fullName evidence="1">Uncharacterized protein</fullName>
    </submittedName>
</protein>
<organism evidence="1 2">
    <name type="scientific">Pelomonas dachongensis</name>
    <dbReference type="NCBI Taxonomy" id="3299029"/>
    <lineage>
        <taxon>Bacteria</taxon>
        <taxon>Pseudomonadati</taxon>
        <taxon>Pseudomonadota</taxon>
        <taxon>Betaproteobacteria</taxon>
        <taxon>Burkholderiales</taxon>
        <taxon>Sphaerotilaceae</taxon>
        <taxon>Roseateles</taxon>
    </lineage>
</organism>
<dbReference type="EMBL" id="JBIGHY010000001">
    <property type="protein sequence ID" value="MFG6412274.1"/>
    <property type="molecule type" value="Genomic_DNA"/>
</dbReference>
<dbReference type="RefSeq" id="WP_394468384.1">
    <property type="nucleotide sequence ID" value="NZ_JBIGHY010000001.1"/>
</dbReference>
<evidence type="ECO:0000313" key="1">
    <source>
        <dbReference type="EMBL" id="MFG6412274.1"/>
    </source>
</evidence>
<proteinExistence type="predicted"/>
<evidence type="ECO:0000313" key="2">
    <source>
        <dbReference type="Proteomes" id="UP001606300"/>
    </source>
</evidence>
<accession>A0ABW7EFM1</accession>